<gene>
    <name evidence="3" type="ORF">NIIDNTM18_48050</name>
</gene>
<dbReference type="Proteomes" id="UP000515734">
    <property type="component" value="Chromosome"/>
</dbReference>
<organism evidence="3 4">
    <name type="scientific">Mycolicibacterium litorale</name>
    <dbReference type="NCBI Taxonomy" id="758802"/>
    <lineage>
        <taxon>Bacteria</taxon>
        <taxon>Bacillati</taxon>
        <taxon>Actinomycetota</taxon>
        <taxon>Actinomycetes</taxon>
        <taxon>Mycobacteriales</taxon>
        <taxon>Mycobacteriaceae</taxon>
        <taxon>Mycolicibacterium</taxon>
    </lineage>
</organism>
<proteinExistence type="predicted"/>
<dbReference type="PROSITE" id="PS51257">
    <property type="entry name" value="PROKAR_LIPOPROTEIN"/>
    <property type="match status" value="1"/>
</dbReference>
<feature type="signal peptide" evidence="2">
    <location>
        <begin position="1"/>
        <end position="23"/>
    </location>
</feature>
<evidence type="ECO:0000313" key="3">
    <source>
        <dbReference type="EMBL" id="BCI55527.1"/>
    </source>
</evidence>
<feature type="compositionally biased region" description="Polar residues" evidence="1">
    <location>
        <begin position="204"/>
        <end position="214"/>
    </location>
</feature>
<keyword evidence="2" id="KW-0732">Signal</keyword>
<evidence type="ECO:0008006" key="5">
    <source>
        <dbReference type="Google" id="ProtNLM"/>
    </source>
</evidence>
<accession>A0A6S6PCZ5</accession>
<feature type="region of interest" description="Disordered" evidence="1">
    <location>
        <begin position="195"/>
        <end position="225"/>
    </location>
</feature>
<dbReference type="EMBL" id="AP023287">
    <property type="protein sequence ID" value="BCI55527.1"/>
    <property type="molecule type" value="Genomic_DNA"/>
</dbReference>
<reference evidence="3 4" key="1">
    <citation type="submission" date="2020-07" db="EMBL/GenBank/DDBJ databases">
        <title>Complete genome sequence of Mycolicibacterium litorale like strain isolated from cardiac implantable electronic device infection.</title>
        <authorList>
            <person name="Fukano H."/>
            <person name="Miyama H."/>
            <person name="Hoshino Y."/>
        </authorList>
    </citation>
    <scope>NUCLEOTIDE SEQUENCE [LARGE SCALE GENOMIC DNA]</scope>
    <source>
        <strain evidence="3 4">NIIDNTM18</strain>
    </source>
</reference>
<name>A0A6S6PCZ5_9MYCO</name>
<sequence>MIRFRSFLLVLAIAATLTTSSCGDEGDAAEGASTEVAGSAWPQLLREFRFHWTASPGVDLLTGPAVPIRAYLESYYVASSTLNLGDVYPGFIRATPENDQLDGHYLAQLARIRPLNGVNSSPDEAIPRFGYMPMHILSISPIGNGLRAIVCQGNYATYIRSTTQPNKYVSISAEPKTARTDGSDPGIVVHRIELTDQDPRTAQAPPSTGSQPQRGPSPAPHGDVFGKWFFTGSSTSYWGPIDAPVPELFPSPELREQCGDTMPEPAATRLEMMNGFKNHPARPGIPTPGWPAKPE</sequence>
<protein>
    <recommendedName>
        <fullName evidence="5">Lipoprotein</fullName>
    </recommendedName>
</protein>
<evidence type="ECO:0000256" key="2">
    <source>
        <dbReference type="SAM" id="SignalP"/>
    </source>
</evidence>
<evidence type="ECO:0000256" key="1">
    <source>
        <dbReference type="SAM" id="MobiDB-lite"/>
    </source>
</evidence>
<dbReference type="AlphaFoldDB" id="A0A6S6PCZ5"/>
<feature type="chain" id="PRO_5038800583" description="Lipoprotein" evidence="2">
    <location>
        <begin position="24"/>
        <end position="295"/>
    </location>
</feature>
<evidence type="ECO:0000313" key="4">
    <source>
        <dbReference type="Proteomes" id="UP000515734"/>
    </source>
</evidence>